<dbReference type="EMBL" id="BNJG01000002">
    <property type="protein sequence ID" value="GHO55901.1"/>
    <property type="molecule type" value="Genomic_DNA"/>
</dbReference>
<protein>
    <submittedName>
        <fullName evidence="1">Uncharacterized protein</fullName>
    </submittedName>
</protein>
<sequence length="61" mass="7089">MIATSFVEEQDLSVEDQFTPKPLGEYSLKKWECSIVREPKERDSVMVFDEQMESISADPMM</sequence>
<name>A0ABQ3UT32_9CHLR</name>
<comment type="caution">
    <text evidence="1">The sequence shown here is derived from an EMBL/GenBank/DDBJ whole genome shotgun (WGS) entry which is preliminary data.</text>
</comment>
<evidence type="ECO:0000313" key="1">
    <source>
        <dbReference type="EMBL" id="GHO55901.1"/>
    </source>
</evidence>
<dbReference type="Proteomes" id="UP000654345">
    <property type="component" value="Unassembled WGS sequence"/>
</dbReference>
<reference evidence="1 2" key="1">
    <citation type="journal article" date="2021" name="Int. J. Syst. Evol. Microbiol.">
        <title>Reticulibacter mediterranei gen. nov., sp. nov., within the new family Reticulibacteraceae fam. nov., and Ktedonospora formicarum gen. nov., sp. nov., Ktedonobacter robiniae sp. nov., Dictyobacter formicarum sp. nov. and Dictyobacter arantiisoli sp. nov., belonging to the class Ktedonobacteria.</title>
        <authorList>
            <person name="Yabe S."/>
            <person name="Zheng Y."/>
            <person name="Wang C.M."/>
            <person name="Sakai Y."/>
            <person name="Abe K."/>
            <person name="Yokota A."/>
            <person name="Donadio S."/>
            <person name="Cavaletti L."/>
            <person name="Monciardini P."/>
        </authorList>
    </citation>
    <scope>NUCLEOTIDE SEQUENCE [LARGE SCALE GENOMIC DNA]</scope>
    <source>
        <strain evidence="1 2">SOSP1-30</strain>
    </source>
</reference>
<keyword evidence="2" id="KW-1185">Reference proteome</keyword>
<accession>A0ABQ3UT32</accession>
<organism evidence="1 2">
    <name type="scientific">Ktedonobacter robiniae</name>
    <dbReference type="NCBI Taxonomy" id="2778365"/>
    <lineage>
        <taxon>Bacteria</taxon>
        <taxon>Bacillati</taxon>
        <taxon>Chloroflexota</taxon>
        <taxon>Ktedonobacteria</taxon>
        <taxon>Ktedonobacterales</taxon>
        <taxon>Ktedonobacteraceae</taxon>
        <taxon>Ktedonobacter</taxon>
    </lineage>
</organism>
<gene>
    <name evidence="1" type="ORF">KSB_43760</name>
</gene>
<proteinExistence type="predicted"/>
<evidence type="ECO:0000313" key="2">
    <source>
        <dbReference type="Proteomes" id="UP000654345"/>
    </source>
</evidence>